<proteinExistence type="predicted"/>
<dbReference type="EMBL" id="WTPW01000013">
    <property type="protein sequence ID" value="KAF0560339.1"/>
    <property type="molecule type" value="Genomic_DNA"/>
</dbReference>
<evidence type="ECO:0000313" key="2">
    <source>
        <dbReference type="Proteomes" id="UP000439903"/>
    </source>
</evidence>
<protein>
    <submittedName>
        <fullName evidence="1">Uncharacterized protein</fullName>
    </submittedName>
</protein>
<organism evidence="1 2">
    <name type="scientific">Gigaspora margarita</name>
    <dbReference type="NCBI Taxonomy" id="4874"/>
    <lineage>
        <taxon>Eukaryota</taxon>
        <taxon>Fungi</taxon>
        <taxon>Fungi incertae sedis</taxon>
        <taxon>Mucoromycota</taxon>
        <taxon>Glomeromycotina</taxon>
        <taxon>Glomeromycetes</taxon>
        <taxon>Diversisporales</taxon>
        <taxon>Gigasporaceae</taxon>
        <taxon>Gigaspora</taxon>
    </lineage>
</organism>
<reference evidence="1 2" key="1">
    <citation type="journal article" date="2019" name="Environ. Microbiol.">
        <title>At the nexus of three kingdoms: the genome of the mycorrhizal fungus Gigaspora margarita provides insights into plant, endobacterial and fungal interactions.</title>
        <authorList>
            <person name="Venice F."/>
            <person name="Ghignone S."/>
            <person name="Salvioli di Fossalunga A."/>
            <person name="Amselem J."/>
            <person name="Novero M."/>
            <person name="Xianan X."/>
            <person name="Sedzielewska Toro K."/>
            <person name="Morin E."/>
            <person name="Lipzen A."/>
            <person name="Grigoriev I.V."/>
            <person name="Henrissat B."/>
            <person name="Martin F.M."/>
            <person name="Bonfante P."/>
        </authorList>
    </citation>
    <scope>NUCLEOTIDE SEQUENCE [LARGE SCALE GENOMIC DNA]</scope>
    <source>
        <strain evidence="1 2">BEG34</strain>
    </source>
</reference>
<evidence type="ECO:0000313" key="1">
    <source>
        <dbReference type="EMBL" id="KAF0560339.1"/>
    </source>
</evidence>
<sequence>MLDYWKSTEQSNFAKKCKVDTRLLSKDLADINKEIVKDEKQRILAEDNKETNKEKNTGIEGLHKRENLWLAYEKWMKEINKYQKPDS</sequence>
<dbReference type="Proteomes" id="UP000439903">
    <property type="component" value="Unassembled WGS sequence"/>
</dbReference>
<dbReference type="AlphaFoldDB" id="A0A8H4B4Q0"/>
<name>A0A8H4B4Q0_GIGMA</name>
<accession>A0A8H4B4Q0</accession>
<gene>
    <name evidence="1" type="ORF">F8M41_002338</name>
</gene>
<comment type="caution">
    <text evidence="1">The sequence shown here is derived from an EMBL/GenBank/DDBJ whole genome shotgun (WGS) entry which is preliminary data.</text>
</comment>
<keyword evidence="2" id="KW-1185">Reference proteome</keyword>